<dbReference type="RefSeq" id="WP_003150296.1">
    <property type="nucleotide sequence ID" value="NZ_JQCP01000003.1"/>
</dbReference>
<accession>A0ABR5Q247</accession>
<keyword evidence="2" id="KW-0012">Acyltransferase</keyword>
<dbReference type="Proteomes" id="UP000051927">
    <property type="component" value="Unassembled WGS sequence"/>
</dbReference>
<dbReference type="PANTHER" id="PTHR43877">
    <property type="entry name" value="AMINOALKYLPHOSPHONATE N-ACETYLTRANSFERASE-RELATED-RELATED"/>
    <property type="match status" value="1"/>
</dbReference>
<dbReference type="Pfam" id="PF00583">
    <property type="entry name" value="Acetyltransf_1"/>
    <property type="match status" value="1"/>
</dbReference>
<evidence type="ECO:0000313" key="4">
    <source>
        <dbReference type="EMBL" id="KRO01985.1"/>
    </source>
</evidence>
<keyword evidence="5" id="KW-1185">Reference proteome</keyword>
<proteinExistence type="predicted"/>
<gene>
    <name evidence="4" type="ORF">IV60_GL001236</name>
</gene>
<dbReference type="PROSITE" id="PS51186">
    <property type="entry name" value="GNAT"/>
    <property type="match status" value="1"/>
</dbReference>
<sequence>MELVIKRFGELSAEELYEILSLRAETFIAQQKIVYNDLDGLDYRATHVFYLDTPQGEETQGEKTVAAYLRILDPGIVYPQPTIGRVCSRRKGCGIGGKLLRDTIAYLAENTGSSTLLVEAQASAEAVYRREGFEQTVQTDGPIEHFGVKHHLMSLDLNKVRKISGIDGMPEKIDESCVTIRPVHADELSLLQRISTNAFVDTFLAFKTADDLADYVEDAYGADTLAQELADPEAAFYFIEVNREVVGYLKLSVGYAQTEAQRADSLEVQRIYLLPSYQGRGLGSLLMSFALTQAQKLGKTRAWLGVWGHNEPAKALYAKFGFKKFGHHTFVIGSDHQTDELWERAI</sequence>
<protein>
    <submittedName>
        <fullName evidence="4">Acetyltransferase, gnat family protein</fullName>
    </submittedName>
</protein>
<dbReference type="InterPro" id="IPR000182">
    <property type="entry name" value="GNAT_dom"/>
</dbReference>
<dbReference type="Gene3D" id="3.40.630.30">
    <property type="match status" value="2"/>
</dbReference>
<comment type="caution">
    <text evidence="4">The sequence shown here is derived from an EMBL/GenBank/DDBJ whole genome shotgun (WGS) entry which is preliminary data.</text>
</comment>
<evidence type="ECO:0000256" key="2">
    <source>
        <dbReference type="ARBA" id="ARBA00023315"/>
    </source>
</evidence>
<feature type="domain" description="N-acetyltransferase" evidence="3">
    <location>
        <begin position="178"/>
        <end position="346"/>
    </location>
</feature>
<evidence type="ECO:0000259" key="3">
    <source>
        <dbReference type="PROSITE" id="PS51186"/>
    </source>
</evidence>
<name>A0ABR5Q247_9ACTN</name>
<dbReference type="InterPro" id="IPR050832">
    <property type="entry name" value="Bact_Acetyltransf"/>
</dbReference>
<organism evidence="4 5">
    <name type="scientific">Lancefieldella rimae</name>
    <dbReference type="NCBI Taxonomy" id="1383"/>
    <lineage>
        <taxon>Bacteria</taxon>
        <taxon>Bacillati</taxon>
        <taxon>Actinomycetota</taxon>
        <taxon>Coriobacteriia</taxon>
        <taxon>Coriobacteriales</taxon>
        <taxon>Atopobiaceae</taxon>
        <taxon>Lancefieldella</taxon>
    </lineage>
</organism>
<keyword evidence="1" id="KW-0808">Transferase</keyword>
<reference evidence="4 5" key="1">
    <citation type="journal article" date="2015" name="Genome Announc.">
        <title>Expanding the biotechnology potential of lactobacilli through comparative genomics of 213 strains and associated genera.</title>
        <authorList>
            <person name="Sun Z."/>
            <person name="Harris H.M."/>
            <person name="McCann A."/>
            <person name="Guo C."/>
            <person name="Argimon S."/>
            <person name="Zhang W."/>
            <person name="Yang X."/>
            <person name="Jeffery I.B."/>
            <person name="Cooney J.C."/>
            <person name="Kagawa T.F."/>
            <person name="Liu W."/>
            <person name="Song Y."/>
            <person name="Salvetti E."/>
            <person name="Wrobel A."/>
            <person name="Rasinkangas P."/>
            <person name="Parkhill J."/>
            <person name="Rea M.C."/>
            <person name="O'Sullivan O."/>
            <person name="Ritari J."/>
            <person name="Douillard F.P."/>
            <person name="Paul Ross R."/>
            <person name="Yang R."/>
            <person name="Briner A.E."/>
            <person name="Felis G.E."/>
            <person name="de Vos W.M."/>
            <person name="Barrangou R."/>
            <person name="Klaenhammer T.R."/>
            <person name="Caufield P.W."/>
            <person name="Cui Y."/>
            <person name="Zhang H."/>
            <person name="O'Toole P.W."/>
        </authorList>
    </citation>
    <scope>NUCLEOTIDE SEQUENCE [LARGE SCALE GENOMIC DNA]</scope>
    <source>
        <strain evidence="4 5">DSM 7090</strain>
    </source>
</reference>
<dbReference type="CDD" id="cd04301">
    <property type="entry name" value="NAT_SF"/>
    <property type="match status" value="1"/>
</dbReference>
<dbReference type="InterPro" id="IPR016181">
    <property type="entry name" value="Acyl_CoA_acyltransferase"/>
</dbReference>
<dbReference type="EMBL" id="JQCP01000003">
    <property type="protein sequence ID" value="KRO01985.1"/>
    <property type="molecule type" value="Genomic_DNA"/>
</dbReference>
<evidence type="ECO:0000313" key="5">
    <source>
        <dbReference type="Proteomes" id="UP000051927"/>
    </source>
</evidence>
<dbReference type="SUPFAM" id="SSF55729">
    <property type="entry name" value="Acyl-CoA N-acyltransferases (Nat)"/>
    <property type="match status" value="2"/>
</dbReference>
<evidence type="ECO:0000256" key="1">
    <source>
        <dbReference type="ARBA" id="ARBA00022679"/>
    </source>
</evidence>
<dbReference type="Pfam" id="PF13673">
    <property type="entry name" value="Acetyltransf_10"/>
    <property type="match status" value="1"/>
</dbReference>
<dbReference type="GeneID" id="84905309"/>